<evidence type="ECO:0000256" key="6">
    <source>
        <dbReference type="ARBA" id="ARBA00022840"/>
    </source>
</evidence>
<evidence type="ECO:0000256" key="8">
    <source>
        <dbReference type="ARBA" id="ARBA00048679"/>
    </source>
</evidence>
<dbReference type="InterPro" id="IPR011009">
    <property type="entry name" value="Kinase-like_dom_sf"/>
</dbReference>
<dbReference type="PANTHER" id="PTHR43289">
    <property type="entry name" value="MITOGEN-ACTIVATED PROTEIN KINASE KINASE KINASE 20-RELATED"/>
    <property type="match status" value="1"/>
</dbReference>
<dbReference type="FunFam" id="3.30.200.20:FF:000035">
    <property type="entry name" value="Serine/threonine protein kinase Stk1"/>
    <property type="match status" value="1"/>
</dbReference>
<comment type="caution">
    <text evidence="11">The sequence shown here is derived from an EMBL/GenBank/DDBJ whole genome shotgun (WGS) entry which is preliminary data.</text>
</comment>
<sequence length="104" mass="11127">MQAGTVLDGRYRLIEPIGAGGFGQVWQAHDPKVDRLVVVKVLTGDGSADSSRQAARFAREAAVAGGLSHPHIVTVHDFGSAMYDGRLHAYLVMELIRGKPLSVC</sequence>
<evidence type="ECO:0000313" key="12">
    <source>
        <dbReference type="Proteomes" id="UP000316603"/>
    </source>
</evidence>
<feature type="binding site" evidence="9">
    <location>
        <position position="40"/>
    </location>
    <ligand>
        <name>ATP</name>
        <dbReference type="ChEBI" id="CHEBI:30616"/>
    </ligand>
</feature>
<dbReference type="PROSITE" id="PS50011">
    <property type="entry name" value="PROTEIN_KINASE_DOM"/>
    <property type="match status" value="1"/>
</dbReference>
<keyword evidence="12" id="KW-1185">Reference proteome</keyword>
<evidence type="ECO:0000259" key="10">
    <source>
        <dbReference type="PROSITE" id="PS50011"/>
    </source>
</evidence>
<keyword evidence="5 11" id="KW-0418">Kinase</keyword>
<evidence type="ECO:0000313" key="11">
    <source>
        <dbReference type="EMBL" id="TWF73901.1"/>
    </source>
</evidence>
<keyword evidence="4 9" id="KW-0547">Nucleotide-binding</keyword>
<accession>A0A561SG96</accession>
<dbReference type="EC" id="2.7.11.1" evidence="1"/>
<dbReference type="InterPro" id="IPR000719">
    <property type="entry name" value="Prot_kinase_dom"/>
</dbReference>
<gene>
    <name evidence="11" type="ORF">FHX78_1320</name>
</gene>
<keyword evidence="6 9" id="KW-0067">ATP-binding</keyword>
<dbReference type="SUPFAM" id="SSF56112">
    <property type="entry name" value="Protein kinase-like (PK-like)"/>
    <property type="match status" value="1"/>
</dbReference>
<dbReference type="Gene3D" id="3.30.200.20">
    <property type="entry name" value="Phosphorylase Kinase, domain 1"/>
    <property type="match status" value="1"/>
</dbReference>
<evidence type="ECO:0000256" key="4">
    <source>
        <dbReference type="ARBA" id="ARBA00022741"/>
    </source>
</evidence>
<reference evidence="11 12" key="1">
    <citation type="submission" date="2019-06" db="EMBL/GenBank/DDBJ databases">
        <title>Sequencing the genomes of 1000 actinobacteria strains.</title>
        <authorList>
            <person name="Klenk H.-P."/>
        </authorList>
    </citation>
    <scope>NUCLEOTIDE SEQUENCE [LARGE SCALE GENOMIC DNA]</scope>
    <source>
        <strain evidence="11 12">DSM 41695</strain>
    </source>
</reference>
<dbReference type="Proteomes" id="UP000316603">
    <property type="component" value="Unassembled WGS sequence"/>
</dbReference>
<evidence type="ECO:0000256" key="3">
    <source>
        <dbReference type="ARBA" id="ARBA00022679"/>
    </source>
</evidence>
<keyword evidence="2" id="KW-0723">Serine/threonine-protein kinase</keyword>
<dbReference type="Pfam" id="PF00069">
    <property type="entry name" value="Pkinase"/>
    <property type="match status" value="1"/>
</dbReference>
<evidence type="ECO:0000256" key="5">
    <source>
        <dbReference type="ARBA" id="ARBA00022777"/>
    </source>
</evidence>
<protein>
    <recommendedName>
        <fullName evidence="1">non-specific serine/threonine protein kinase</fullName>
        <ecNumber evidence="1">2.7.11.1</ecNumber>
    </recommendedName>
</protein>
<dbReference type="InterPro" id="IPR017441">
    <property type="entry name" value="Protein_kinase_ATP_BS"/>
</dbReference>
<feature type="domain" description="Protein kinase" evidence="10">
    <location>
        <begin position="11"/>
        <end position="104"/>
    </location>
</feature>
<dbReference type="AlphaFoldDB" id="A0A561SG96"/>
<comment type="catalytic activity">
    <reaction evidence="8">
        <text>L-seryl-[protein] + ATP = O-phospho-L-seryl-[protein] + ADP + H(+)</text>
        <dbReference type="Rhea" id="RHEA:17989"/>
        <dbReference type="Rhea" id="RHEA-COMP:9863"/>
        <dbReference type="Rhea" id="RHEA-COMP:11604"/>
        <dbReference type="ChEBI" id="CHEBI:15378"/>
        <dbReference type="ChEBI" id="CHEBI:29999"/>
        <dbReference type="ChEBI" id="CHEBI:30616"/>
        <dbReference type="ChEBI" id="CHEBI:83421"/>
        <dbReference type="ChEBI" id="CHEBI:456216"/>
        <dbReference type="EC" id="2.7.11.1"/>
    </reaction>
</comment>
<dbReference type="RefSeq" id="WP_268257240.1">
    <property type="nucleotide sequence ID" value="NZ_BNCE01000046.1"/>
</dbReference>
<evidence type="ECO:0000256" key="1">
    <source>
        <dbReference type="ARBA" id="ARBA00012513"/>
    </source>
</evidence>
<dbReference type="EMBL" id="VIWV01000003">
    <property type="protein sequence ID" value="TWF73901.1"/>
    <property type="molecule type" value="Genomic_DNA"/>
</dbReference>
<keyword evidence="3" id="KW-0808">Transferase</keyword>
<organism evidence="11 12">
    <name type="scientific">Streptomyces capillispiralis</name>
    <dbReference type="NCBI Taxonomy" id="68182"/>
    <lineage>
        <taxon>Bacteria</taxon>
        <taxon>Bacillati</taxon>
        <taxon>Actinomycetota</taxon>
        <taxon>Actinomycetes</taxon>
        <taxon>Kitasatosporales</taxon>
        <taxon>Streptomycetaceae</taxon>
        <taxon>Streptomyces</taxon>
    </lineage>
</organism>
<evidence type="ECO:0000256" key="7">
    <source>
        <dbReference type="ARBA" id="ARBA00047899"/>
    </source>
</evidence>
<dbReference type="PROSITE" id="PS00107">
    <property type="entry name" value="PROTEIN_KINASE_ATP"/>
    <property type="match status" value="1"/>
</dbReference>
<comment type="catalytic activity">
    <reaction evidence="7">
        <text>L-threonyl-[protein] + ATP = O-phospho-L-threonyl-[protein] + ADP + H(+)</text>
        <dbReference type="Rhea" id="RHEA:46608"/>
        <dbReference type="Rhea" id="RHEA-COMP:11060"/>
        <dbReference type="Rhea" id="RHEA-COMP:11605"/>
        <dbReference type="ChEBI" id="CHEBI:15378"/>
        <dbReference type="ChEBI" id="CHEBI:30013"/>
        <dbReference type="ChEBI" id="CHEBI:30616"/>
        <dbReference type="ChEBI" id="CHEBI:61977"/>
        <dbReference type="ChEBI" id="CHEBI:456216"/>
        <dbReference type="EC" id="2.7.11.1"/>
    </reaction>
</comment>
<dbReference type="PANTHER" id="PTHR43289:SF6">
    <property type="entry name" value="SERINE_THREONINE-PROTEIN KINASE NEKL-3"/>
    <property type="match status" value="1"/>
</dbReference>
<dbReference type="GO" id="GO:0004674">
    <property type="term" value="F:protein serine/threonine kinase activity"/>
    <property type="evidence" value="ECO:0007669"/>
    <property type="project" value="UniProtKB-KW"/>
</dbReference>
<proteinExistence type="predicted"/>
<evidence type="ECO:0000256" key="9">
    <source>
        <dbReference type="PROSITE-ProRule" id="PRU10141"/>
    </source>
</evidence>
<dbReference type="GO" id="GO:0005524">
    <property type="term" value="F:ATP binding"/>
    <property type="evidence" value="ECO:0007669"/>
    <property type="project" value="UniProtKB-UniRule"/>
</dbReference>
<name>A0A561SG96_9ACTN</name>
<evidence type="ECO:0000256" key="2">
    <source>
        <dbReference type="ARBA" id="ARBA00022527"/>
    </source>
</evidence>